<dbReference type="EMBL" id="MHKV01000016">
    <property type="protein sequence ID" value="OGY97272.1"/>
    <property type="molecule type" value="Genomic_DNA"/>
</dbReference>
<comment type="caution">
    <text evidence="1">The sequence shown here is derived from an EMBL/GenBank/DDBJ whole genome shotgun (WGS) entry which is preliminary data.</text>
</comment>
<dbReference type="Proteomes" id="UP000176349">
    <property type="component" value="Unassembled WGS sequence"/>
</dbReference>
<reference evidence="1 2" key="1">
    <citation type="journal article" date="2016" name="Nat. Commun.">
        <title>Thousands of microbial genomes shed light on interconnected biogeochemical processes in an aquifer system.</title>
        <authorList>
            <person name="Anantharaman K."/>
            <person name="Brown C.T."/>
            <person name="Hug L.A."/>
            <person name="Sharon I."/>
            <person name="Castelle C.J."/>
            <person name="Probst A.J."/>
            <person name="Thomas B.C."/>
            <person name="Singh A."/>
            <person name="Wilkins M.J."/>
            <person name="Karaoz U."/>
            <person name="Brodie E.L."/>
            <person name="Williams K.H."/>
            <person name="Hubbard S.S."/>
            <person name="Banfield J.F."/>
        </authorList>
    </citation>
    <scope>NUCLEOTIDE SEQUENCE [LARGE SCALE GENOMIC DNA]</scope>
</reference>
<gene>
    <name evidence="1" type="ORF">A2128_03095</name>
</gene>
<evidence type="ECO:0000313" key="1">
    <source>
        <dbReference type="EMBL" id="OGY97272.1"/>
    </source>
</evidence>
<evidence type="ECO:0008006" key="3">
    <source>
        <dbReference type="Google" id="ProtNLM"/>
    </source>
</evidence>
<dbReference type="AlphaFoldDB" id="A0A1G2C788"/>
<accession>A0A1G2C788</accession>
<sequence>MENGSTFDKIKEVLRTGSGKCIVLEGAEPRYVVMTWEEYRKVERQIEDLKRDWETVDINKIPL</sequence>
<proteinExistence type="predicted"/>
<evidence type="ECO:0000313" key="2">
    <source>
        <dbReference type="Proteomes" id="UP000176349"/>
    </source>
</evidence>
<name>A0A1G2C788_9BACT</name>
<organism evidence="1 2">
    <name type="scientific">Candidatus Liptonbacteria bacterium GWC1_60_9</name>
    <dbReference type="NCBI Taxonomy" id="1798645"/>
    <lineage>
        <taxon>Bacteria</taxon>
        <taxon>Candidatus Liptoniibacteriota</taxon>
    </lineage>
</organism>
<protein>
    <recommendedName>
        <fullName evidence="3">Antitoxin</fullName>
    </recommendedName>
</protein>